<accession>A0AC35U7A8</accession>
<protein>
    <submittedName>
        <fullName evidence="2">Thyroglobulin type-1 domain-containing protein</fullName>
    </submittedName>
</protein>
<dbReference type="WBParaSite" id="RSKR_0000817500.1">
    <property type="protein sequence ID" value="RSKR_0000817500.1"/>
    <property type="gene ID" value="RSKR_0000817500"/>
</dbReference>
<proteinExistence type="predicted"/>
<dbReference type="Proteomes" id="UP000095286">
    <property type="component" value="Unplaced"/>
</dbReference>
<organism evidence="1 2">
    <name type="scientific">Rhabditophanes sp. KR3021</name>
    <dbReference type="NCBI Taxonomy" id="114890"/>
    <lineage>
        <taxon>Eukaryota</taxon>
        <taxon>Metazoa</taxon>
        <taxon>Ecdysozoa</taxon>
        <taxon>Nematoda</taxon>
        <taxon>Chromadorea</taxon>
        <taxon>Rhabditida</taxon>
        <taxon>Tylenchina</taxon>
        <taxon>Panagrolaimomorpha</taxon>
        <taxon>Strongyloidoidea</taxon>
        <taxon>Alloionematidae</taxon>
        <taxon>Rhabditophanes</taxon>
    </lineage>
</organism>
<evidence type="ECO:0000313" key="1">
    <source>
        <dbReference type="Proteomes" id="UP000095286"/>
    </source>
</evidence>
<sequence length="263" mass="29171">MFTSTTFAITLLVCLVGCQAKDLVKRDTAVLINQQFGDFKENCYPIPSGGCSCTSSNSENEAPTIYKDVQLCKKPIEVQTFENKMKMNEEFKKRVGSMRENCFPKPSGGCKCVEGDDGEERIVIHKDIAACQISAETRVKRKVAYMQYKPNCSAKAGGGCICTIHNRSGLDTVQSYYKDSECKVATEAKDPVREAAQANYAKVVEELNNKFKGLRENCYPRPKGCMCIVGKDSLGHDINERRMTDSTCKCADGEVSKECPKKN</sequence>
<evidence type="ECO:0000313" key="2">
    <source>
        <dbReference type="WBParaSite" id="RSKR_0000817500.1"/>
    </source>
</evidence>
<reference evidence="2" key="1">
    <citation type="submission" date="2016-11" db="UniProtKB">
        <authorList>
            <consortium name="WormBaseParasite"/>
        </authorList>
    </citation>
    <scope>IDENTIFICATION</scope>
    <source>
        <strain evidence="2">KR3021</strain>
    </source>
</reference>
<name>A0AC35U7A8_9BILA</name>